<dbReference type="InterPro" id="IPR011335">
    <property type="entry name" value="Restrct_endonuc-II-like"/>
</dbReference>
<evidence type="ECO:0000256" key="4">
    <source>
        <dbReference type="ARBA" id="ARBA00022801"/>
    </source>
</evidence>
<comment type="similarity">
    <text evidence="6">Belongs to the Vsr family.</text>
</comment>
<dbReference type="CDD" id="cd00221">
    <property type="entry name" value="Vsr"/>
    <property type="match status" value="1"/>
</dbReference>
<keyword evidence="3" id="KW-0227">DNA damage</keyword>
<dbReference type="NCBIfam" id="TIGR00632">
    <property type="entry name" value="vsr"/>
    <property type="match status" value="1"/>
</dbReference>
<reference evidence="7 8" key="1">
    <citation type="submission" date="2017-09" db="EMBL/GenBank/DDBJ databases">
        <title>Depth-based differentiation of microbial function through sediment-hosted aquifers and enrichment of novel symbionts in the deep terrestrial subsurface.</title>
        <authorList>
            <person name="Probst A.J."/>
            <person name="Ladd B."/>
            <person name="Jarett J.K."/>
            <person name="Geller-Mcgrath D.E."/>
            <person name="Sieber C.M."/>
            <person name="Emerson J.B."/>
            <person name="Anantharaman K."/>
            <person name="Thomas B.C."/>
            <person name="Malmstrom R."/>
            <person name="Stieglmeier M."/>
            <person name="Klingl A."/>
            <person name="Woyke T."/>
            <person name="Ryan C.M."/>
            <person name="Banfield J.F."/>
        </authorList>
    </citation>
    <scope>NUCLEOTIDE SEQUENCE [LARGE SCALE GENOMIC DNA]</scope>
    <source>
        <strain evidence="7">CG08_land_8_20_14_0_20_45_16</strain>
    </source>
</reference>
<keyword evidence="5" id="KW-0234">DNA repair</keyword>
<comment type="caution">
    <text evidence="7">The sequence shown here is derived from an EMBL/GenBank/DDBJ whole genome shotgun (WGS) entry which is preliminary data.</text>
</comment>
<evidence type="ECO:0000256" key="1">
    <source>
        <dbReference type="ARBA" id="ARBA00022722"/>
    </source>
</evidence>
<dbReference type="Pfam" id="PF03852">
    <property type="entry name" value="Vsr"/>
    <property type="match status" value="1"/>
</dbReference>
<keyword evidence="4" id="KW-0378">Hydrolase</keyword>
<dbReference type="Proteomes" id="UP000231343">
    <property type="component" value="Unassembled WGS sequence"/>
</dbReference>
<evidence type="ECO:0000256" key="3">
    <source>
        <dbReference type="ARBA" id="ARBA00022763"/>
    </source>
</evidence>
<dbReference type="Gene3D" id="3.40.960.10">
    <property type="entry name" value="VSR Endonuclease"/>
    <property type="match status" value="1"/>
</dbReference>
<dbReference type="AlphaFoldDB" id="A0A2H0XY52"/>
<evidence type="ECO:0000256" key="5">
    <source>
        <dbReference type="ARBA" id="ARBA00023204"/>
    </source>
</evidence>
<proteinExistence type="inferred from homology"/>
<evidence type="ECO:0000313" key="8">
    <source>
        <dbReference type="Proteomes" id="UP000231343"/>
    </source>
</evidence>
<protein>
    <submittedName>
        <fullName evidence="7">Very short patch repair endonuclease</fullName>
    </submittedName>
</protein>
<gene>
    <name evidence="7" type="ORF">COT42_04130</name>
</gene>
<evidence type="ECO:0000313" key="7">
    <source>
        <dbReference type="EMBL" id="PIS29897.1"/>
    </source>
</evidence>
<accession>A0A2H0XY52</accession>
<dbReference type="GO" id="GO:0016787">
    <property type="term" value="F:hydrolase activity"/>
    <property type="evidence" value="ECO:0007669"/>
    <property type="project" value="UniProtKB-KW"/>
</dbReference>
<dbReference type="InterPro" id="IPR004603">
    <property type="entry name" value="DNA_mismatch_endonuc_vsr"/>
</dbReference>
<dbReference type="EMBL" id="PEYM01000069">
    <property type="protein sequence ID" value="PIS29897.1"/>
    <property type="molecule type" value="Genomic_DNA"/>
</dbReference>
<dbReference type="GO" id="GO:0004519">
    <property type="term" value="F:endonuclease activity"/>
    <property type="evidence" value="ECO:0007669"/>
    <property type="project" value="UniProtKB-KW"/>
</dbReference>
<evidence type="ECO:0000256" key="6">
    <source>
        <dbReference type="ARBA" id="ARBA00029466"/>
    </source>
</evidence>
<dbReference type="SUPFAM" id="SSF52980">
    <property type="entry name" value="Restriction endonuclease-like"/>
    <property type="match status" value="1"/>
</dbReference>
<evidence type="ECO:0000256" key="2">
    <source>
        <dbReference type="ARBA" id="ARBA00022759"/>
    </source>
</evidence>
<name>A0A2H0XY52_UNCSA</name>
<sequence>MGHRCFWDDEKRTYVRDGRAPIPEKETTSQIMSAIKGKNIYPEKKLKQALRRDGVKGFRSHLKTLPGVPDICYPVKKFAIFVNGCFWHRCPKCKLKLPKSHTVYWQKKFARNVNRDKKNLKMLAKMGWKSKTIWECEIKKDVAGVVSKIKRTLKIRA</sequence>
<keyword evidence="2 7" id="KW-0255">Endonuclease</keyword>
<organism evidence="7 8">
    <name type="scientific">Candidatus Saganbacteria bacterium CG08_land_8_20_14_0_20_45_16</name>
    <dbReference type="NCBI Taxonomy" id="2014293"/>
    <lineage>
        <taxon>Bacteria</taxon>
        <taxon>Bacillati</taxon>
        <taxon>Saganbacteria</taxon>
    </lineage>
</organism>
<keyword evidence="1" id="KW-0540">Nuclease</keyword>
<dbReference type="GO" id="GO:0006298">
    <property type="term" value="P:mismatch repair"/>
    <property type="evidence" value="ECO:0007669"/>
    <property type="project" value="InterPro"/>
</dbReference>